<evidence type="ECO:0000256" key="18">
    <source>
        <dbReference type="ARBA" id="ARBA00041418"/>
    </source>
</evidence>
<dbReference type="GO" id="GO:0009252">
    <property type="term" value="P:peptidoglycan biosynthetic process"/>
    <property type="evidence" value="ECO:0007669"/>
    <property type="project" value="UniProtKB-KW"/>
</dbReference>
<evidence type="ECO:0000256" key="1">
    <source>
        <dbReference type="ARBA" id="ARBA00004651"/>
    </source>
</evidence>
<feature type="transmembrane region" description="Helical" evidence="22">
    <location>
        <begin position="140"/>
        <end position="159"/>
    </location>
</feature>
<dbReference type="GO" id="GO:0071555">
    <property type="term" value="P:cell wall organization"/>
    <property type="evidence" value="ECO:0007669"/>
    <property type="project" value="UniProtKB-KW"/>
</dbReference>
<keyword evidence="3" id="KW-1003">Cell membrane</keyword>
<keyword evidence="8" id="KW-0133">Cell shape</keyword>
<feature type="transmembrane region" description="Helical" evidence="22">
    <location>
        <begin position="45"/>
        <end position="67"/>
    </location>
</feature>
<evidence type="ECO:0000256" key="11">
    <source>
        <dbReference type="ARBA" id="ARBA00023136"/>
    </source>
</evidence>
<evidence type="ECO:0000256" key="22">
    <source>
        <dbReference type="SAM" id="Phobius"/>
    </source>
</evidence>
<dbReference type="AlphaFoldDB" id="A0A9J6P740"/>
<dbReference type="NCBIfam" id="TIGR02614">
    <property type="entry name" value="ftsW"/>
    <property type="match status" value="1"/>
</dbReference>
<evidence type="ECO:0000256" key="10">
    <source>
        <dbReference type="ARBA" id="ARBA00022989"/>
    </source>
</evidence>
<dbReference type="Proteomes" id="UP001056429">
    <property type="component" value="Unassembled WGS sequence"/>
</dbReference>
<evidence type="ECO:0000256" key="2">
    <source>
        <dbReference type="ARBA" id="ARBA00004752"/>
    </source>
</evidence>
<keyword evidence="11 22" id="KW-0472">Membrane</keyword>
<protein>
    <recommendedName>
        <fullName evidence="17">Probable peptidoglycan glycosyltransferase FtsW</fullName>
        <ecNumber evidence="19">2.4.99.28</ecNumber>
    </recommendedName>
    <alternativeName>
        <fullName evidence="18">Cell division protein FtsW</fullName>
    </alternativeName>
    <alternativeName>
        <fullName evidence="15">Cell wall polymerase</fullName>
    </alternativeName>
    <alternativeName>
        <fullName evidence="14">Peptidoglycan polymerase</fullName>
    </alternativeName>
</protein>
<dbReference type="Pfam" id="PF01098">
    <property type="entry name" value="FTSW_RODA_SPOVE"/>
    <property type="match status" value="1"/>
</dbReference>
<feature type="transmembrane region" description="Helical" evidence="22">
    <location>
        <begin position="187"/>
        <end position="204"/>
    </location>
</feature>
<feature type="transmembrane region" description="Helical" evidence="22">
    <location>
        <begin position="79"/>
        <end position="97"/>
    </location>
</feature>
<dbReference type="PANTHER" id="PTHR30474">
    <property type="entry name" value="CELL CYCLE PROTEIN"/>
    <property type="match status" value="1"/>
</dbReference>
<comment type="subcellular location">
    <subcellularLocation>
        <location evidence="1">Cell membrane</location>
        <topology evidence="1">Multi-pass membrane protein</topology>
    </subcellularLocation>
</comment>
<dbReference type="GO" id="GO:0032153">
    <property type="term" value="C:cell division site"/>
    <property type="evidence" value="ECO:0007669"/>
    <property type="project" value="TreeGrafter"/>
</dbReference>
<comment type="similarity">
    <text evidence="16">Belongs to the SEDS family. FtsW subfamily.</text>
</comment>
<evidence type="ECO:0000256" key="5">
    <source>
        <dbReference type="ARBA" id="ARBA00022676"/>
    </source>
</evidence>
<keyword evidence="24" id="KW-1185">Reference proteome</keyword>
<evidence type="ECO:0000256" key="9">
    <source>
        <dbReference type="ARBA" id="ARBA00022984"/>
    </source>
</evidence>
<reference evidence="23" key="2">
    <citation type="submission" date="2021-04" db="EMBL/GenBank/DDBJ databases">
        <authorList>
            <person name="Dong X."/>
        </authorList>
    </citation>
    <scope>NUCLEOTIDE SEQUENCE</scope>
    <source>
        <strain evidence="23">ZWT</strain>
    </source>
</reference>
<evidence type="ECO:0000256" key="8">
    <source>
        <dbReference type="ARBA" id="ARBA00022960"/>
    </source>
</evidence>
<dbReference type="RefSeq" id="WP_250861886.1">
    <property type="nucleotide sequence ID" value="NZ_JAGSOJ010000007.1"/>
</dbReference>
<dbReference type="GO" id="GO:0008360">
    <property type="term" value="P:regulation of cell shape"/>
    <property type="evidence" value="ECO:0007669"/>
    <property type="project" value="UniProtKB-KW"/>
</dbReference>
<dbReference type="GO" id="GO:0015648">
    <property type="term" value="F:lipid-linked peptidoglycan transporter activity"/>
    <property type="evidence" value="ECO:0007669"/>
    <property type="project" value="TreeGrafter"/>
</dbReference>
<dbReference type="GO" id="GO:0005886">
    <property type="term" value="C:plasma membrane"/>
    <property type="evidence" value="ECO:0007669"/>
    <property type="project" value="UniProtKB-SubCell"/>
</dbReference>
<dbReference type="GO" id="GO:0008955">
    <property type="term" value="F:peptidoglycan glycosyltransferase activity"/>
    <property type="evidence" value="ECO:0007669"/>
    <property type="project" value="UniProtKB-EC"/>
</dbReference>
<evidence type="ECO:0000256" key="17">
    <source>
        <dbReference type="ARBA" id="ARBA00041185"/>
    </source>
</evidence>
<comment type="caution">
    <text evidence="23">The sequence shown here is derived from an EMBL/GenBank/DDBJ whole genome shotgun (WGS) entry which is preliminary data.</text>
</comment>
<evidence type="ECO:0000256" key="4">
    <source>
        <dbReference type="ARBA" id="ARBA00022618"/>
    </source>
</evidence>
<keyword evidence="10 22" id="KW-1133">Transmembrane helix</keyword>
<dbReference type="GO" id="GO:0051301">
    <property type="term" value="P:cell division"/>
    <property type="evidence" value="ECO:0007669"/>
    <property type="project" value="UniProtKB-KW"/>
</dbReference>
<evidence type="ECO:0000256" key="12">
    <source>
        <dbReference type="ARBA" id="ARBA00023306"/>
    </source>
</evidence>
<feature type="transmembrane region" description="Helical" evidence="22">
    <location>
        <begin position="263"/>
        <end position="289"/>
    </location>
</feature>
<gene>
    <name evidence="23" type="primary">ftsW</name>
    <name evidence="23" type="ORF">KDK92_23605</name>
</gene>
<proteinExistence type="inferred from homology"/>
<evidence type="ECO:0000256" key="13">
    <source>
        <dbReference type="ARBA" id="ARBA00023316"/>
    </source>
</evidence>
<keyword evidence="4" id="KW-0132">Cell division</keyword>
<reference evidence="23" key="1">
    <citation type="journal article" date="2021" name="mSystems">
        <title>Bacteria and Archaea Synergistically Convert Glycine Betaine to Biogenic Methane in the Formosa Cold Seep of the South China Sea.</title>
        <authorList>
            <person name="Li L."/>
            <person name="Zhang W."/>
            <person name="Zhang S."/>
            <person name="Song L."/>
            <person name="Sun Q."/>
            <person name="Zhang H."/>
            <person name="Xiang H."/>
            <person name="Dong X."/>
        </authorList>
    </citation>
    <scope>NUCLEOTIDE SEQUENCE</scope>
    <source>
        <strain evidence="23">ZWT</strain>
    </source>
</reference>
<dbReference type="EC" id="2.4.99.28" evidence="19"/>
<feature type="transmembrane region" description="Helical" evidence="22">
    <location>
        <begin position="338"/>
        <end position="359"/>
    </location>
</feature>
<accession>A0A9J6P740</accession>
<dbReference type="EMBL" id="JAGSOJ010000007">
    <property type="protein sequence ID" value="MCM1992714.1"/>
    <property type="molecule type" value="Genomic_DNA"/>
</dbReference>
<evidence type="ECO:0000313" key="23">
    <source>
        <dbReference type="EMBL" id="MCM1992714.1"/>
    </source>
</evidence>
<evidence type="ECO:0000256" key="3">
    <source>
        <dbReference type="ARBA" id="ARBA00022475"/>
    </source>
</evidence>
<sequence length="365" mass="39917">MGKLKKRVGEIDFYLLSTVLILVAIGIVMVWSASSYIALHKYNNANYFLIKQGINVTIGLVGMVIAINIDYHKYKKFTLPLAVVTFILLVIVLFSKPVNGATRWINLGFTTLQPSEIAKYALVMILAFSLERVGEKIKKLPVLLLHLGIGFFFAGMVLLEKNMSIFSVMVIVTFIVVFIDGAKFIHLFGLGITAVVGGVFLIFAEPYRVKRLMSFRNPWVDPLDTGYQLIQSFYALGTGGLMGVGLGQSRQKAFYIPEPHNDFIFSIIGEELGFIGCAAIILVFCFFIIRGVGIAFKAKDTYGTLIAIGFTSIIAIQAIINIAVVSGSMPVTGVPLPFISYGGSAIAINLFAMGVLLNISKQNSK</sequence>
<keyword evidence="7 22" id="KW-0812">Transmembrane</keyword>
<dbReference type="InterPro" id="IPR013437">
    <property type="entry name" value="FtsW"/>
</dbReference>
<comment type="function">
    <text evidence="21">Peptidoglycan polymerase that is essential for cell division.</text>
</comment>
<feature type="transmembrane region" description="Helical" evidence="22">
    <location>
        <begin position="12"/>
        <end position="33"/>
    </location>
</feature>
<evidence type="ECO:0000313" key="24">
    <source>
        <dbReference type="Proteomes" id="UP001056429"/>
    </source>
</evidence>
<evidence type="ECO:0000256" key="6">
    <source>
        <dbReference type="ARBA" id="ARBA00022679"/>
    </source>
</evidence>
<evidence type="ECO:0000256" key="20">
    <source>
        <dbReference type="ARBA" id="ARBA00049902"/>
    </source>
</evidence>
<dbReference type="InterPro" id="IPR001182">
    <property type="entry name" value="FtsW/RodA"/>
</dbReference>
<organism evidence="23 24">
    <name type="scientific">Oceanirhabdus seepicola</name>
    <dbReference type="NCBI Taxonomy" id="2828781"/>
    <lineage>
        <taxon>Bacteria</taxon>
        <taxon>Bacillati</taxon>
        <taxon>Bacillota</taxon>
        <taxon>Clostridia</taxon>
        <taxon>Eubacteriales</taxon>
        <taxon>Clostridiaceae</taxon>
        <taxon>Oceanirhabdus</taxon>
    </lineage>
</organism>
<feature type="transmembrane region" description="Helical" evidence="22">
    <location>
        <begin position="301"/>
        <end position="326"/>
    </location>
</feature>
<comment type="pathway">
    <text evidence="2">Cell wall biogenesis; peptidoglycan biosynthesis.</text>
</comment>
<keyword evidence="9" id="KW-0573">Peptidoglycan synthesis</keyword>
<keyword evidence="12" id="KW-0131">Cell cycle</keyword>
<evidence type="ECO:0000256" key="19">
    <source>
        <dbReference type="ARBA" id="ARBA00044770"/>
    </source>
</evidence>
<keyword evidence="6" id="KW-0808">Transferase</keyword>
<evidence type="ECO:0000256" key="16">
    <source>
        <dbReference type="ARBA" id="ARBA00038053"/>
    </source>
</evidence>
<evidence type="ECO:0000256" key="15">
    <source>
        <dbReference type="ARBA" id="ARBA00033270"/>
    </source>
</evidence>
<keyword evidence="5" id="KW-0328">Glycosyltransferase</keyword>
<evidence type="ECO:0000256" key="7">
    <source>
        <dbReference type="ARBA" id="ARBA00022692"/>
    </source>
</evidence>
<dbReference type="PANTHER" id="PTHR30474:SF2">
    <property type="entry name" value="PEPTIDOGLYCAN GLYCOSYLTRANSFERASE FTSW-RELATED"/>
    <property type="match status" value="1"/>
</dbReference>
<evidence type="ECO:0000256" key="21">
    <source>
        <dbReference type="ARBA" id="ARBA00049966"/>
    </source>
</evidence>
<feature type="transmembrane region" description="Helical" evidence="22">
    <location>
        <begin position="165"/>
        <end position="182"/>
    </location>
</feature>
<keyword evidence="13" id="KW-0961">Cell wall biogenesis/degradation</keyword>
<evidence type="ECO:0000256" key="14">
    <source>
        <dbReference type="ARBA" id="ARBA00032370"/>
    </source>
</evidence>
<name>A0A9J6P740_9CLOT</name>
<comment type="catalytic activity">
    <reaction evidence="20">
        <text>[GlcNAc-(1-&gt;4)-Mur2Ac(oyl-L-Ala-gamma-D-Glu-L-Lys-D-Ala-D-Ala)](n)-di-trans,octa-cis-undecaprenyl diphosphate + beta-D-GlcNAc-(1-&gt;4)-Mur2Ac(oyl-L-Ala-gamma-D-Glu-L-Lys-D-Ala-D-Ala)-di-trans,octa-cis-undecaprenyl diphosphate = [GlcNAc-(1-&gt;4)-Mur2Ac(oyl-L-Ala-gamma-D-Glu-L-Lys-D-Ala-D-Ala)](n+1)-di-trans,octa-cis-undecaprenyl diphosphate + di-trans,octa-cis-undecaprenyl diphosphate + H(+)</text>
        <dbReference type="Rhea" id="RHEA:23708"/>
        <dbReference type="Rhea" id="RHEA-COMP:9602"/>
        <dbReference type="Rhea" id="RHEA-COMP:9603"/>
        <dbReference type="ChEBI" id="CHEBI:15378"/>
        <dbReference type="ChEBI" id="CHEBI:58405"/>
        <dbReference type="ChEBI" id="CHEBI:60033"/>
        <dbReference type="ChEBI" id="CHEBI:78435"/>
        <dbReference type="EC" id="2.4.99.28"/>
    </reaction>
</comment>